<dbReference type="InterPro" id="IPR003828">
    <property type="entry name" value="QueH"/>
</dbReference>
<comment type="pathway">
    <text evidence="2 17">tRNA modification; tRNA-queuosine biosynthesis.</text>
</comment>
<feature type="binding site" evidence="17">
    <location>
        <position position="131"/>
    </location>
    <ligand>
        <name>[4Fe-4S] cluster</name>
        <dbReference type="ChEBI" id="CHEBI:49883"/>
    </ligand>
</feature>
<evidence type="ECO:0000256" key="15">
    <source>
        <dbReference type="ARBA" id="ARBA00031446"/>
    </source>
</evidence>
<evidence type="ECO:0000256" key="6">
    <source>
        <dbReference type="ARBA" id="ARBA00022485"/>
    </source>
</evidence>
<dbReference type="EC" id="1.17.99.6" evidence="4 17"/>
<evidence type="ECO:0000256" key="13">
    <source>
        <dbReference type="ARBA" id="ARBA00023157"/>
    </source>
</evidence>
<dbReference type="Proteomes" id="UP000461880">
    <property type="component" value="Unassembled WGS sequence"/>
</dbReference>
<keyword evidence="9 17" id="KW-0671">Queuosine biosynthesis</keyword>
<evidence type="ECO:0000256" key="17">
    <source>
        <dbReference type="HAMAP-Rule" id="MF_02089"/>
    </source>
</evidence>
<dbReference type="HAMAP" id="MF_02089">
    <property type="entry name" value="QueH"/>
    <property type="match status" value="1"/>
</dbReference>
<dbReference type="GO" id="GO:0051539">
    <property type="term" value="F:4 iron, 4 sulfur cluster binding"/>
    <property type="evidence" value="ECO:0007669"/>
    <property type="project" value="UniProtKB-UniRule"/>
</dbReference>
<evidence type="ECO:0000256" key="9">
    <source>
        <dbReference type="ARBA" id="ARBA00022785"/>
    </source>
</evidence>
<evidence type="ECO:0000256" key="16">
    <source>
        <dbReference type="ARBA" id="ARBA00047415"/>
    </source>
</evidence>
<evidence type="ECO:0000256" key="2">
    <source>
        <dbReference type="ARBA" id="ARBA00004691"/>
    </source>
</evidence>
<dbReference type="GO" id="GO:0008616">
    <property type="term" value="P:tRNA queuosine(34) biosynthetic process"/>
    <property type="evidence" value="ECO:0007669"/>
    <property type="project" value="UniProtKB-UniRule"/>
</dbReference>
<feature type="binding site" evidence="17">
    <location>
        <position position="49"/>
    </location>
    <ligand>
        <name>[4Fe-4S] cluster</name>
        <dbReference type="ChEBI" id="CHEBI:49883"/>
    </ligand>
</feature>
<comment type="function">
    <text evidence="1 17">Catalyzes the conversion of epoxyqueuosine (oQ) to queuosine (Q), which is a hypermodified base found in the wobble positions of tRNA(Asp), tRNA(Asn), tRNA(His) and tRNA(Tyr).</text>
</comment>
<reference evidence="18 19" key="1">
    <citation type="submission" date="2019-08" db="EMBL/GenBank/DDBJ databases">
        <title>In-depth cultivation of the pig gut microbiome towards novel bacterial diversity and tailored functional studies.</title>
        <authorList>
            <person name="Wylensek D."/>
            <person name="Hitch T.C.A."/>
            <person name="Clavel T."/>
        </authorList>
    </citation>
    <scope>NUCLEOTIDE SEQUENCE [LARGE SCALE GENOMIC DNA]</scope>
    <source>
        <strain evidence="18 19">Oil+RF-744-GAM-WT-6</strain>
    </source>
</reference>
<feature type="binding site" evidence="17">
    <location>
        <position position="128"/>
    </location>
    <ligand>
        <name>[4Fe-4S] cluster</name>
        <dbReference type="ChEBI" id="CHEBI:49883"/>
    </ligand>
</feature>
<evidence type="ECO:0000256" key="8">
    <source>
        <dbReference type="ARBA" id="ARBA00022723"/>
    </source>
</evidence>
<evidence type="ECO:0000313" key="19">
    <source>
        <dbReference type="Proteomes" id="UP000461880"/>
    </source>
</evidence>
<evidence type="ECO:0000256" key="11">
    <source>
        <dbReference type="ARBA" id="ARBA00023004"/>
    </source>
</evidence>
<comment type="catalytic activity">
    <reaction evidence="16 17">
        <text>epoxyqueuosine(34) in tRNA + AH2 = queuosine(34) in tRNA + A + H2O</text>
        <dbReference type="Rhea" id="RHEA:32159"/>
        <dbReference type="Rhea" id="RHEA-COMP:18571"/>
        <dbReference type="Rhea" id="RHEA-COMP:18582"/>
        <dbReference type="ChEBI" id="CHEBI:13193"/>
        <dbReference type="ChEBI" id="CHEBI:15377"/>
        <dbReference type="ChEBI" id="CHEBI:17499"/>
        <dbReference type="ChEBI" id="CHEBI:194431"/>
        <dbReference type="ChEBI" id="CHEBI:194443"/>
        <dbReference type="EC" id="1.17.99.6"/>
    </reaction>
</comment>
<evidence type="ECO:0000256" key="7">
    <source>
        <dbReference type="ARBA" id="ARBA00022694"/>
    </source>
</evidence>
<evidence type="ECO:0000256" key="3">
    <source>
        <dbReference type="ARBA" id="ARBA00008207"/>
    </source>
</evidence>
<evidence type="ECO:0000256" key="14">
    <source>
        <dbReference type="ARBA" id="ARBA00023284"/>
    </source>
</evidence>
<comment type="similarity">
    <text evidence="3 17">Belongs to the QueH family.</text>
</comment>
<comment type="caution">
    <text evidence="18">The sequence shown here is derived from an EMBL/GenBank/DDBJ whole genome shotgun (WGS) entry which is preliminary data.</text>
</comment>
<dbReference type="Pfam" id="PF02677">
    <property type="entry name" value="QueH"/>
    <property type="match status" value="1"/>
</dbReference>
<proteinExistence type="inferred from homology"/>
<keyword evidence="13 17" id="KW-1015">Disulfide bond</keyword>
<protein>
    <recommendedName>
        <fullName evidence="5 17">Epoxyqueuosine reductase QueH</fullName>
        <ecNumber evidence="4 17">1.17.99.6</ecNumber>
    </recommendedName>
    <alternativeName>
        <fullName evidence="15 17">Queuosine biosynthesis protein QueH</fullName>
    </alternativeName>
</protein>
<dbReference type="RefSeq" id="WP_105303257.1">
    <property type="nucleotide sequence ID" value="NZ_VUMN01000028.1"/>
</dbReference>
<dbReference type="AlphaFoldDB" id="A0A7X2TG37"/>
<dbReference type="GO" id="GO:0052693">
    <property type="term" value="F:epoxyqueuosine reductase activity"/>
    <property type="evidence" value="ECO:0007669"/>
    <property type="project" value="UniProtKB-UniRule"/>
</dbReference>
<feature type="disulfide bond" description="Redox-active" evidence="17">
    <location>
        <begin position="211"/>
        <end position="213"/>
    </location>
</feature>
<dbReference type="GO" id="GO:0046872">
    <property type="term" value="F:metal ion binding"/>
    <property type="evidence" value="ECO:0007669"/>
    <property type="project" value="UniProtKB-KW"/>
</dbReference>
<keyword evidence="7 17" id="KW-0819">tRNA processing</keyword>
<sequence length="234" mass="28094">MNKEDLIRLRENRKKQQRTNYYLVSKKEIEDIRKEYQGRKPSLLLHACCAVCASFPIEFLTQVFDVTIYFNNSNIWPSAEYERRLEELKRYISETGNTVKLIITPYDNEAYTRRLEPMKEDPEGAGRCFYCYAYRMNEAYRYAAEHHFDYFTTVMSISRQKDSQKMNEIGRSLSHRYPSVRYFYSDFKKGGGQTRQHELAEEHHLYRQDYCGCIYSYYSRHPEEAEKIESEEAL</sequence>
<organism evidence="18 19">
    <name type="scientific">Stecheria intestinalis</name>
    <dbReference type="NCBI Taxonomy" id="2606630"/>
    <lineage>
        <taxon>Bacteria</taxon>
        <taxon>Bacillati</taxon>
        <taxon>Bacillota</taxon>
        <taxon>Erysipelotrichia</taxon>
        <taxon>Erysipelotrichales</taxon>
        <taxon>Erysipelotrichaceae</taxon>
        <taxon>Stecheria</taxon>
    </lineage>
</organism>
<accession>A0A7X2TG37</accession>
<evidence type="ECO:0000256" key="12">
    <source>
        <dbReference type="ARBA" id="ARBA00023014"/>
    </source>
</evidence>
<keyword evidence="10 17" id="KW-0560">Oxidoreductase</keyword>
<keyword evidence="12 17" id="KW-0411">Iron-sulfur</keyword>
<evidence type="ECO:0000256" key="1">
    <source>
        <dbReference type="ARBA" id="ARBA00002268"/>
    </source>
</evidence>
<dbReference type="PANTHER" id="PTHR36701">
    <property type="entry name" value="EPOXYQUEUOSINE REDUCTASE QUEH"/>
    <property type="match status" value="1"/>
</dbReference>
<dbReference type="UniPathway" id="UPA00392"/>
<feature type="binding site" evidence="17">
    <location>
        <position position="48"/>
    </location>
    <ligand>
        <name>[4Fe-4S] cluster</name>
        <dbReference type="ChEBI" id="CHEBI:49883"/>
    </ligand>
</feature>
<keyword evidence="11 17" id="KW-0408">Iron</keyword>
<evidence type="ECO:0000256" key="10">
    <source>
        <dbReference type="ARBA" id="ARBA00023002"/>
    </source>
</evidence>
<keyword evidence="19" id="KW-1185">Reference proteome</keyword>
<evidence type="ECO:0000256" key="5">
    <source>
        <dbReference type="ARBA" id="ARBA00016895"/>
    </source>
</evidence>
<keyword evidence="14 17" id="KW-0676">Redox-active center</keyword>
<gene>
    <name evidence="17" type="primary">queH</name>
    <name evidence="18" type="ORF">FYJ51_10455</name>
</gene>
<evidence type="ECO:0000256" key="4">
    <source>
        <dbReference type="ARBA" id="ARBA00012622"/>
    </source>
</evidence>
<keyword evidence="6 17" id="KW-0004">4Fe-4S</keyword>
<dbReference type="EMBL" id="VUMN01000028">
    <property type="protein sequence ID" value="MSS59312.1"/>
    <property type="molecule type" value="Genomic_DNA"/>
</dbReference>
<evidence type="ECO:0000313" key="18">
    <source>
        <dbReference type="EMBL" id="MSS59312.1"/>
    </source>
</evidence>
<name>A0A7X2TG37_9FIRM</name>
<keyword evidence="8 17" id="KW-0479">Metal-binding</keyword>
<dbReference type="PANTHER" id="PTHR36701:SF1">
    <property type="entry name" value="EPOXYQUEUOSINE REDUCTASE QUEH"/>
    <property type="match status" value="1"/>
</dbReference>